<reference evidence="3 4" key="1">
    <citation type="journal article" date="2018" name="BMC Genomics">
        <title>Comparative genome analyses reveal sequence features reflecting distinct modes of host-adaptation between dicot and monocot powdery mildew.</title>
        <authorList>
            <person name="Wu Y."/>
            <person name="Ma X."/>
            <person name="Pan Z."/>
            <person name="Kale S.D."/>
            <person name="Song Y."/>
            <person name="King H."/>
            <person name="Zhang Q."/>
            <person name="Presley C."/>
            <person name="Deng X."/>
            <person name="Wei C.I."/>
            <person name="Xiao S."/>
        </authorList>
    </citation>
    <scope>NUCLEOTIDE SEQUENCE [LARGE SCALE GENOMIC DNA]</scope>
    <source>
        <strain evidence="3">UMSG3</strain>
    </source>
</reference>
<dbReference type="InterPro" id="IPR018626">
    <property type="entry name" value="LCHN/Anr2"/>
</dbReference>
<feature type="compositionally biased region" description="Low complexity" evidence="1">
    <location>
        <begin position="299"/>
        <end position="311"/>
    </location>
</feature>
<name>A0A420H961_9PEZI</name>
<dbReference type="PANTHER" id="PTHR28153">
    <property type="entry name" value="PROTEIN, PUTATIVE-RELATED"/>
    <property type="match status" value="1"/>
</dbReference>
<protein>
    <submittedName>
        <fullName evidence="3">Protein LCHN</fullName>
    </submittedName>
</protein>
<comment type="caution">
    <text evidence="3">The sequence shown here is derived from an EMBL/GenBank/DDBJ whole genome shotgun (WGS) entry which is preliminary data.</text>
</comment>
<evidence type="ECO:0000313" key="3">
    <source>
        <dbReference type="EMBL" id="RKF53951.1"/>
    </source>
</evidence>
<dbReference type="AlphaFoldDB" id="A0A420H961"/>
<dbReference type="EMBL" id="MCBQ01021414">
    <property type="protein sequence ID" value="RKF53951.1"/>
    <property type="molecule type" value="Genomic_DNA"/>
</dbReference>
<evidence type="ECO:0000259" key="2">
    <source>
        <dbReference type="Pfam" id="PF14831"/>
    </source>
</evidence>
<evidence type="ECO:0000313" key="4">
    <source>
        <dbReference type="Proteomes" id="UP000283383"/>
    </source>
</evidence>
<dbReference type="InterPro" id="IPR053056">
    <property type="entry name" value="Lipid_Metab_Assoc_Protein"/>
</dbReference>
<organism evidence="3 4">
    <name type="scientific">Golovinomyces cichoracearum</name>
    <dbReference type="NCBI Taxonomy" id="62708"/>
    <lineage>
        <taxon>Eukaryota</taxon>
        <taxon>Fungi</taxon>
        <taxon>Dikarya</taxon>
        <taxon>Ascomycota</taxon>
        <taxon>Pezizomycotina</taxon>
        <taxon>Leotiomycetes</taxon>
        <taxon>Erysiphales</taxon>
        <taxon>Erysiphaceae</taxon>
        <taxon>Golovinomyces</taxon>
    </lineage>
</organism>
<evidence type="ECO:0000256" key="1">
    <source>
        <dbReference type="SAM" id="MobiDB-lite"/>
    </source>
</evidence>
<dbReference type="InterPro" id="IPR028115">
    <property type="entry name" value="DUF4484"/>
</dbReference>
<sequence length="606" mass="68231">MAKFLKRQVPMNFDLSSNFNTTELPPLSALFLIYFDNKAGYSIGWKRSLPGVEIEGIVEFKSLPSGLHSVKQDLIYFVHDNHVGLSAFVNVPAAEESRNACMIAVGVMLPQTEGKLGRCWEHAEEIKTMARTLINDTSLTKVLQEYWDTHKASNLSIGISESHLASLNGFGFKSLPSTPRQPKCHKRARSLSDAEISKANSSTLSSHHPVKSIVKLIETFGPLIFPIYRAALLRKKILITTHAPVHEACNFVYDISILSSIPLTIRNLEEYNVSHEPLQPLFSIGVHDIGFLEEDLRNSNKSSNTSESNNSGDRNPPARGWIACTTDSILAMKNNLYDVLVEIPPTYSKDDTKKNWPRLESPPGVELRATRRDFRRYKSLMSKLSLHNSSLQKPNHVNLDTSLETESLFKSSSGTSVSDNAYLPHLPDIENIIEPMTWSELLHSSLTWITDGGEQRSSLCSESESESSLFSGLSFSPTSRLLYRPNNDSEDRMRCLDELDKPEMIIITYFHRLTTQILTTLEKVTETNELEDDIDDENNPLQCNSLDSDYESRAPIFVSSSDVVNMGLDIWSNSDYQFIQNLARLYTGRRSLVEELKLEMCGVRIC</sequence>
<dbReference type="Pfam" id="PF09804">
    <property type="entry name" value="DENND11"/>
    <property type="match status" value="1"/>
</dbReference>
<dbReference type="Pfam" id="PF14831">
    <property type="entry name" value="DUF4484"/>
    <property type="match status" value="1"/>
</dbReference>
<dbReference type="Proteomes" id="UP000283383">
    <property type="component" value="Unassembled WGS sequence"/>
</dbReference>
<accession>A0A420H961</accession>
<feature type="domain" description="DUF4484" evidence="2">
    <location>
        <begin position="433"/>
        <end position="606"/>
    </location>
</feature>
<keyword evidence="4" id="KW-1185">Reference proteome</keyword>
<dbReference type="PANTHER" id="PTHR28153:SF1">
    <property type="entry name" value="DUF4484 DOMAIN-CONTAINING PROTEIN"/>
    <property type="match status" value="1"/>
</dbReference>
<feature type="region of interest" description="Disordered" evidence="1">
    <location>
        <begin position="297"/>
        <end position="319"/>
    </location>
</feature>
<gene>
    <name evidence="3" type="ORF">GcM3_214010</name>
</gene>
<proteinExistence type="predicted"/>
<dbReference type="GO" id="GO:0005811">
    <property type="term" value="C:lipid droplet"/>
    <property type="evidence" value="ECO:0007669"/>
    <property type="project" value="TreeGrafter"/>
</dbReference>